<proteinExistence type="predicted"/>
<evidence type="ECO:0000313" key="4">
    <source>
        <dbReference type="EMBL" id="CAJ0595715.1"/>
    </source>
</evidence>
<dbReference type="Proteomes" id="UP001176961">
    <property type="component" value="Unassembled WGS sequence"/>
</dbReference>
<comment type="caution">
    <text evidence="4">The sequence shown here is derived from an EMBL/GenBank/DDBJ whole genome shotgun (WGS) entry which is preliminary data.</text>
</comment>
<keyword evidence="2" id="KW-0479">Metal-binding</keyword>
<name>A0AA36M291_CYLNA</name>
<accession>A0AA36M291</accession>
<sequence>MNAQNLQDVLSALETMQEMMEYEENSSRTRSYVREEHVPFLDSRFRNLDSYIASQNPKNFAHFTRLFPSEFQELYERLGPYLQHEPFHAAPISGQRRLFVYLRFVGHGYAYGALAEELNIGRKTVSDIVSEVTDVINTVLFANAFPPITRHARQECAMKTQQRYDYPRAVGFMDGKHVGLRKPRNAGSKYWNYKGFHSIILLAVCDCDYRLTAIDIGAAGRAGDAGVFRDSEIKTFYEAHDEVFPETTALDDVGPVQYHILVDGGFAQSHRYIRPFPEPMATTASKRRFNEKLSGQPTALLSFTPI</sequence>
<dbReference type="EMBL" id="CATQJL010000112">
    <property type="protein sequence ID" value="CAJ0595715.1"/>
    <property type="molecule type" value="Genomic_DNA"/>
</dbReference>
<dbReference type="InterPro" id="IPR027806">
    <property type="entry name" value="HARBI1_dom"/>
</dbReference>
<reference evidence="4" key="1">
    <citation type="submission" date="2023-07" db="EMBL/GenBank/DDBJ databases">
        <authorList>
            <consortium name="CYATHOMIX"/>
        </authorList>
    </citation>
    <scope>NUCLEOTIDE SEQUENCE</scope>
    <source>
        <strain evidence="4">N/A</strain>
    </source>
</reference>
<evidence type="ECO:0000259" key="3">
    <source>
        <dbReference type="Pfam" id="PF13359"/>
    </source>
</evidence>
<dbReference type="Pfam" id="PF13359">
    <property type="entry name" value="DDE_Tnp_4"/>
    <property type="match status" value="1"/>
</dbReference>
<feature type="domain" description="DDE Tnp4" evidence="3">
    <location>
        <begin position="173"/>
        <end position="294"/>
    </location>
</feature>
<organism evidence="4 5">
    <name type="scientific">Cylicocyclus nassatus</name>
    <name type="common">Nematode worm</name>
    <dbReference type="NCBI Taxonomy" id="53992"/>
    <lineage>
        <taxon>Eukaryota</taxon>
        <taxon>Metazoa</taxon>
        <taxon>Ecdysozoa</taxon>
        <taxon>Nematoda</taxon>
        <taxon>Chromadorea</taxon>
        <taxon>Rhabditida</taxon>
        <taxon>Rhabditina</taxon>
        <taxon>Rhabditomorpha</taxon>
        <taxon>Strongyloidea</taxon>
        <taxon>Strongylidae</taxon>
        <taxon>Cylicocyclus</taxon>
    </lineage>
</organism>
<evidence type="ECO:0000313" key="5">
    <source>
        <dbReference type="Proteomes" id="UP001176961"/>
    </source>
</evidence>
<evidence type="ECO:0000256" key="1">
    <source>
        <dbReference type="ARBA" id="ARBA00001968"/>
    </source>
</evidence>
<dbReference type="GO" id="GO:0046872">
    <property type="term" value="F:metal ion binding"/>
    <property type="evidence" value="ECO:0007669"/>
    <property type="project" value="UniProtKB-KW"/>
</dbReference>
<dbReference type="AlphaFoldDB" id="A0AA36M291"/>
<comment type="cofactor">
    <cofactor evidence="1">
        <name>a divalent metal cation</name>
        <dbReference type="ChEBI" id="CHEBI:60240"/>
    </cofactor>
</comment>
<protein>
    <recommendedName>
        <fullName evidence="3">DDE Tnp4 domain-containing protein</fullName>
    </recommendedName>
</protein>
<evidence type="ECO:0000256" key="2">
    <source>
        <dbReference type="ARBA" id="ARBA00022723"/>
    </source>
</evidence>
<keyword evidence="5" id="KW-1185">Reference proteome</keyword>
<gene>
    <name evidence="4" type="ORF">CYNAS_LOCUS7698</name>
</gene>